<evidence type="ECO:0000313" key="2">
    <source>
        <dbReference type="EMBL" id="HJB40316.1"/>
    </source>
</evidence>
<reference evidence="2" key="2">
    <citation type="submission" date="2021-04" db="EMBL/GenBank/DDBJ databases">
        <authorList>
            <person name="Gilroy R."/>
        </authorList>
    </citation>
    <scope>NUCLEOTIDE SEQUENCE</scope>
    <source>
        <strain evidence="2">ChiBcec8-14828</strain>
    </source>
</reference>
<dbReference type="CDD" id="cd03786">
    <property type="entry name" value="GTB_UDP-GlcNAc_2-Epimerase"/>
    <property type="match status" value="1"/>
</dbReference>
<dbReference type="GO" id="GO:0004553">
    <property type="term" value="F:hydrolase activity, hydrolyzing O-glycosyl compounds"/>
    <property type="evidence" value="ECO:0007669"/>
    <property type="project" value="InterPro"/>
</dbReference>
<keyword evidence="2" id="KW-0378">Hydrolase</keyword>
<dbReference type="PANTHER" id="PTHR43174:SF3">
    <property type="entry name" value="UDP-N-ACETYLGLUCOSAMINE 2-EPIMERASE"/>
    <property type="match status" value="1"/>
</dbReference>
<reference evidence="2" key="1">
    <citation type="journal article" date="2021" name="PeerJ">
        <title>Extensive microbial diversity within the chicken gut microbiome revealed by metagenomics and culture.</title>
        <authorList>
            <person name="Gilroy R."/>
            <person name="Ravi A."/>
            <person name="Getino M."/>
            <person name="Pursley I."/>
            <person name="Horton D.L."/>
            <person name="Alikhan N.F."/>
            <person name="Baker D."/>
            <person name="Gharbi K."/>
            <person name="Hall N."/>
            <person name="Watson M."/>
            <person name="Adriaenssens E.M."/>
            <person name="Foster-Nyarko E."/>
            <person name="Jarju S."/>
            <person name="Secka A."/>
            <person name="Antonio M."/>
            <person name="Oren A."/>
            <person name="Chaudhuri R.R."/>
            <person name="La Ragione R."/>
            <person name="Hildebrand F."/>
            <person name="Pallen M.J."/>
        </authorList>
    </citation>
    <scope>NUCLEOTIDE SEQUENCE</scope>
    <source>
        <strain evidence="2">ChiBcec8-14828</strain>
    </source>
</reference>
<gene>
    <name evidence="2" type="primary">neuC</name>
    <name evidence="2" type="ORF">H9943_07975</name>
</gene>
<dbReference type="Proteomes" id="UP000824209">
    <property type="component" value="Unassembled WGS sequence"/>
</dbReference>
<proteinExistence type="predicted"/>
<evidence type="ECO:0000259" key="1">
    <source>
        <dbReference type="Pfam" id="PF02350"/>
    </source>
</evidence>
<dbReference type="PANTHER" id="PTHR43174">
    <property type="entry name" value="UDP-N-ACETYLGLUCOSAMINE 2-EPIMERASE"/>
    <property type="match status" value="1"/>
</dbReference>
<dbReference type="InterPro" id="IPR029767">
    <property type="entry name" value="WecB-like"/>
</dbReference>
<dbReference type="EMBL" id="DWYA01000065">
    <property type="protein sequence ID" value="HJB40316.1"/>
    <property type="molecule type" value="Genomic_DNA"/>
</dbReference>
<evidence type="ECO:0000313" key="3">
    <source>
        <dbReference type="Proteomes" id="UP000824209"/>
    </source>
</evidence>
<dbReference type="Gene3D" id="3.40.50.2000">
    <property type="entry name" value="Glycogen Phosphorylase B"/>
    <property type="match status" value="2"/>
</dbReference>
<dbReference type="InterPro" id="IPR020004">
    <property type="entry name" value="UDP-GlcNAc_Epase"/>
</dbReference>
<organism evidence="2 3">
    <name type="scientific">Candidatus Ruthenibacterium avium</name>
    <dbReference type="NCBI Taxonomy" id="2838751"/>
    <lineage>
        <taxon>Bacteria</taxon>
        <taxon>Bacillati</taxon>
        <taxon>Bacillota</taxon>
        <taxon>Clostridia</taxon>
        <taxon>Eubacteriales</taxon>
        <taxon>Oscillospiraceae</taxon>
        <taxon>Ruthenibacterium</taxon>
    </lineage>
</organism>
<feature type="domain" description="UDP-N-acetylglucosamine 2-epimerase" evidence="1">
    <location>
        <begin position="25"/>
        <end position="368"/>
    </location>
</feature>
<dbReference type="NCBIfam" id="TIGR03568">
    <property type="entry name" value="NeuC_NnaA"/>
    <property type="match status" value="1"/>
</dbReference>
<keyword evidence="2" id="KW-0326">Glycosidase</keyword>
<accession>A0A9D2M2N7</accession>
<dbReference type="EC" id="3.2.1.183" evidence="2"/>
<comment type="caution">
    <text evidence="2">The sequence shown here is derived from an EMBL/GenBank/DDBJ whole genome shotgun (WGS) entry which is preliminary data.</text>
</comment>
<name>A0A9D2M2N7_9FIRM</name>
<dbReference type="SUPFAM" id="SSF53756">
    <property type="entry name" value="UDP-Glycosyltransferase/glycogen phosphorylase"/>
    <property type="match status" value="1"/>
</dbReference>
<sequence>MKRHTVCIVTGTRAEWGLLRGVCRAMQEQKELCVKVAVTGAHLSEDFGMTVDEVKRDGAPIDVEIPILKYGTATRQAMAQTTAYAMQCFADYFADTKPDAVLVLGDRYEIFAAGSAAAMLCIPLIHISGGDVTYGAVDEWIRHCLTKMASLHFPSCDVYAKRLIQMGEPPERVINVGGLGDENLRKLPLLSKEELAKSIGFSLDEPYLLVTYHPETASQKDAGQAFDALLHVLMQTSCHIIFTKANADAGGLVINEKIDEVCREFPERMIAFTSMGLLRYLSAMKYCAAVVGNSSSGVVEAPTLRIPVVNIGTRQAGRILCDNVLSCGDTEPAIAAALTEALSDEFRQKAARAKSPYDGGDTAQRIARETVRFLQSPDYGVPKVFYDLPMGETLC</sequence>
<dbReference type="GO" id="GO:0006047">
    <property type="term" value="P:UDP-N-acetylglucosamine metabolic process"/>
    <property type="evidence" value="ECO:0007669"/>
    <property type="project" value="InterPro"/>
</dbReference>
<dbReference type="Pfam" id="PF02350">
    <property type="entry name" value="Epimerase_2"/>
    <property type="match status" value="1"/>
</dbReference>
<dbReference type="InterPro" id="IPR003331">
    <property type="entry name" value="UDP_GlcNAc_Epimerase_2_dom"/>
</dbReference>
<protein>
    <submittedName>
        <fullName evidence="2">UDP-N-acetylglucosamine 2-epimerase (Hydrolyzing)</fullName>
        <ecNumber evidence="2">3.2.1.183</ecNumber>
    </submittedName>
</protein>
<dbReference type="AlphaFoldDB" id="A0A9D2M2N7"/>